<feature type="transmembrane region" description="Helical" evidence="6">
    <location>
        <begin position="169"/>
        <end position="190"/>
    </location>
</feature>
<feature type="transmembrane region" description="Helical" evidence="6">
    <location>
        <begin position="302"/>
        <end position="324"/>
    </location>
</feature>
<dbReference type="Proteomes" id="UP001430172">
    <property type="component" value="Unassembled WGS sequence"/>
</dbReference>
<feature type="transmembrane region" description="Helical" evidence="6">
    <location>
        <begin position="371"/>
        <end position="396"/>
    </location>
</feature>
<dbReference type="Pfam" id="PF13520">
    <property type="entry name" value="AA_permease_2"/>
    <property type="match status" value="1"/>
</dbReference>
<dbReference type="Gene3D" id="1.20.1740.10">
    <property type="entry name" value="Amino acid/polyamine transporter I"/>
    <property type="match status" value="1"/>
</dbReference>
<evidence type="ECO:0000256" key="3">
    <source>
        <dbReference type="ARBA" id="ARBA00022692"/>
    </source>
</evidence>
<keyword evidence="2" id="KW-1003">Cell membrane</keyword>
<evidence type="ECO:0000313" key="8">
    <source>
        <dbReference type="Proteomes" id="UP001430172"/>
    </source>
</evidence>
<feature type="transmembrane region" description="Helical" evidence="6">
    <location>
        <begin position="345"/>
        <end position="365"/>
    </location>
</feature>
<feature type="transmembrane region" description="Helical" evidence="6">
    <location>
        <begin position="56"/>
        <end position="75"/>
    </location>
</feature>
<dbReference type="RefSeq" id="WP_204132938.1">
    <property type="nucleotide sequence ID" value="NZ_JAFDVD010000026.1"/>
</dbReference>
<dbReference type="InterPro" id="IPR002293">
    <property type="entry name" value="AA/rel_permease1"/>
</dbReference>
<evidence type="ECO:0000256" key="5">
    <source>
        <dbReference type="ARBA" id="ARBA00023136"/>
    </source>
</evidence>
<dbReference type="PANTHER" id="PTHR42770">
    <property type="entry name" value="AMINO ACID TRANSPORTER-RELATED"/>
    <property type="match status" value="1"/>
</dbReference>
<organism evidence="7 8">
    <name type="scientific">Phycicoccus sonneratiae</name>
    <dbReference type="NCBI Taxonomy" id="2807628"/>
    <lineage>
        <taxon>Bacteria</taxon>
        <taxon>Bacillati</taxon>
        <taxon>Actinomycetota</taxon>
        <taxon>Actinomycetes</taxon>
        <taxon>Micrococcales</taxon>
        <taxon>Intrasporangiaceae</taxon>
        <taxon>Phycicoccus</taxon>
    </lineage>
</organism>
<evidence type="ECO:0000256" key="4">
    <source>
        <dbReference type="ARBA" id="ARBA00022989"/>
    </source>
</evidence>
<dbReference type="InterPro" id="IPR050367">
    <property type="entry name" value="APC_superfamily"/>
</dbReference>
<dbReference type="EMBL" id="JAFDVD010000026">
    <property type="protein sequence ID" value="MBM6402478.1"/>
    <property type="molecule type" value="Genomic_DNA"/>
</dbReference>
<accession>A0ABS2CSM6</accession>
<protein>
    <submittedName>
        <fullName evidence="7">APC family permease</fullName>
    </submittedName>
</protein>
<feature type="transmembrane region" description="Helical" evidence="6">
    <location>
        <begin position="210"/>
        <end position="228"/>
    </location>
</feature>
<evidence type="ECO:0000256" key="1">
    <source>
        <dbReference type="ARBA" id="ARBA00004651"/>
    </source>
</evidence>
<dbReference type="PANTHER" id="PTHR42770:SF11">
    <property type="entry name" value="INNER MEMBRANE TRANSPORT PROTEIN YBAT"/>
    <property type="match status" value="1"/>
</dbReference>
<evidence type="ECO:0000256" key="2">
    <source>
        <dbReference type="ARBA" id="ARBA00022475"/>
    </source>
</evidence>
<dbReference type="PIRSF" id="PIRSF006060">
    <property type="entry name" value="AA_transporter"/>
    <property type="match status" value="1"/>
</dbReference>
<feature type="transmembrane region" description="Helical" evidence="6">
    <location>
        <begin position="95"/>
        <end position="119"/>
    </location>
</feature>
<feature type="transmembrane region" description="Helical" evidence="6">
    <location>
        <begin position="139"/>
        <end position="157"/>
    </location>
</feature>
<comment type="caution">
    <text evidence="7">The sequence shown here is derived from an EMBL/GenBank/DDBJ whole genome shotgun (WGS) entry which is preliminary data.</text>
</comment>
<name>A0ABS2CSM6_9MICO</name>
<sequence>MSTDVEQGGAVAGEERTELKRVMGPKLLLLFIVGDILGTGVYALTGEVASEVGGAAWVPFIVAFAIAMITAFSYLELVTKYPRAAGAALYTHKAFGIHFATFIVAFTVMCSGITSASTASRAFASNLAKGFGLDSDNTNLVMFIALGFMALVALVNFRGVGESVKANIVLTLVELSGLLLVIMVGFYALFAGKTDFSRTVVFDSPSDKSAFLAVTAATSLAFFAMVGFEDSVNMAEETKDPVRNFPKMMITGLSITGVIYVLVALFAVAIVPVGDLGGSDTPLVTVVERAAPDIPIDTLLPFISMFAVANSALINMLMASRLLYGMAHQEVLPPFLGKVHRTRQTPWAAILFTTAIAVGLIVVVTKQAQGQVIGALGGTTALLLLGVFTIVNVCVLVLRKDTIDREHFVAPTVLPVIGALLCAFFVGPWTGRDVIQYKIAGWLLVIGVVLWAITWFANRAIRGKRTYLRDPEELGESEGTVN</sequence>
<feature type="transmembrane region" description="Helical" evidence="6">
    <location>
        <begin position="408"/>
        <end position="427"/>
    </location>
</feature>
<keyword evidence="3 6" id="KW-0812">Transmembrane</keyword>
<feature type="transmembrane region" description="Helical" evidence="6">
    <location>
        <begin position="27"/>
        <end position="44"/>
    </location>
</feature>
<keyword evidence="4 6" id="KW-1133">Transmembrane helix</keyword>
<comment type="subcellular location">
    <subcellularLocation>
        <location evidence="1">Cell membrane</location>
        <topology evidence="1">Multi-pass membrane protein</topology>
    </subcellularLocation>
</comment>
<feature type="transmembrane region" description="Helical" evidence="6">
    <location>
        <begin position="249"/>
        <end position="273"/>
    </location>
</feature>
<proteinExistence type="predicted"/>
<reference evidence="7" key="1">
    <citation type="submission" date="2021-02" db="EMBL/GenBank/DDBJ databases">
        <title>Phycicoccus sp. MQZ13P-5T, whole genome shotgun sequence.</title>
        <authorList>
            <person name="Tuo L."/>
        </authorList>
    </citation>
    <scope>NUCLEOTIDE SEQUENCE</scope>
    <source>
        <strain evidence="7">MQZ13P-5</strain>
    </source>
</reference>
<gene>
    <name evidence="7" type="ORF">JQN70_18950</name>
</gene>
<evidence type="ECO:0000256" key="6">
    <source>
        <dbReference type="SAM" id="Phobius"/>
    </source>
</evidence>
<evidence type="ECO:0000313" key="7">
    <source>
        <dbReference type="EMBL" id="MBM6402478.1"/>
    </source>
</evidence>
<feature type="transmembrane region" description="Helical" evidence="6">
    <location>
        <begin position="439"/>
        <end position="457"/>
    </location>
</feature>
<keyword evidence="5 6" id="KW-0472">Membrane</keyword>
<keyword evidence="8" id="KW-1185">Reference proteome</keyword>